<keyword evidence="1" id="KW-0732">Signal</keyword>
<dbReference type="PANTHER" id="PTHR43649">
    <property type="entry name" value="ARABINOSE-BINDING PROTEIN-RELATED"/>
    <property type="match status" value="1"/>
</dbReference>
<proteinExistence type="predicted"/>
<sequence length="443" mass="48712">MKTKKRVITVGFGRKKTAAMLSVLGLSLTLSACGSGSPTAQPAQGGDKNPEVKLRITWAGSQVRHDATLKALDAYTKLHPEVKFEPEYMGFDTYWTKMGTLSAARNLPDILQIDTNILTDYAQRGQLLDIGSGINTADIDPSLIKAGNVDGKQYAIPIGANAIALHYDKVMLEKLGIQVPVQGFTWDELIKLAREVKPKLDKGKYLLQDLSVSISGNETDKYEIYQLAQGKGFLHTPDGKFNIDKDTFVKFNQLFAELRKDGIVPPIDVTVANKENDPKLDNLLNGTIMIQRGYAASIGAIDGVKPGQFGLMVTPQAVKSGSFLLPAQFFAVSKESKYPEQAKKFIDWFVNDVEAGKILGLSRGPQVSKKVSEALTYTDVEKQQIDLIQKTAPIANEFKSRPKGYGSFVGEYNKISQQIGFGKITPEQGFDELKKKWQETVGK</sequence>
<dbReference type="Proteomes" id="UP001652445">
    <property type="component" value="Unassembled WGS sequence"/>
</dbReference>
<reference evidence="2 3" key="1">
    <citation type="submission" date="2022-09" db="EMBL/GenBank/DDBJ databases">
        <authorList>
            <person name="Han X.L."/>
            <person name="Wang Q."/>
            <person name="Lu T."/>
        </authorList>
    </citation>
    <scope>NUCLEOTIDE SEQUENCE [LARGE SCALE GENOMIC DNA]</scope>
    <source>
        <strain evidence="2 3">WQ 127069</strain>
    </source>
</reference>
<dbReference type="SUPFAM" id="SSF53850">
    <property type="entry name" value="Periplasmic binding protein-like II"/>
    <property type="match status" value="1"/>
</dbReference>
<accession>A0ABT2UCF6</accession>
<dbReference type="Gene3D" id="3.40.190.10">
    <property type="entry name" value="Periplasmic binding protein-like II"/>
    <property type="match status" value="2"/>
</dbReference>
<evidence type="ECO:0000313" key="3">
    <source>
        <dbReference type="Proteomes" id="UP001652445"/>
    </source>
</evidence>
<dbReference type="Pfam" id="PF13416">
    <property type="entry name" value="SBP_bac_8"/>
    <property type="match status" value="1"/>
</dbReference>
<dbReference type="PANTHER" id="PTHR43649:SF11">
    <property type="entry name" value="ABC TRANSPORTER SUBSTRATE-BINDING PROTEIN YESO-RELATED"/>
    <property type="match status" value="1"/>
</dbReference>
<dbReference type="InterPro" id="IPR006059">
    <property type="entry name" value="SBP"/>
</dbReference>
<dbReference type="RefSeq" id="WP_262683707.1">
    <property type="nucleotide sequence ID" value="NZ_JAOQIO010000022.1"/>
</dbReference>
<feature type="chain" id="PRO_5046349855" evidence="1">
    <location>
        <begin position="33"/>
        <end position="443"/>
    </location>
</feature>
<name>A0ABT2UCF6_9BACL</name>
<feature type="signal peptide" evidence="1">
    <location>
        <begin position="1"/>
        <end position="32"/>
    </location>
</feature>
<organism evidence="2 3">
    <name type="scientific">Paenibacillus baimaensis</name>
    <dbReference type="NCBI Taxonomy" id="2982185"/>
    <lineage>
        <taxon>Bacteria</taxon>
        <taxon>Bacillati</taxon>
        <taxon>Bacillota</taxon>
        <taxon>Bacilli</taxon>
        <taxon>Bacillales</taxon>
        <taxon>Paenibacillaceae</taxon>
        <taxon>Paenibacillus</taxon>
    </lineage>
</organism>
<evidence type="ECO:0000313" key="2">
    <source>
        <dbReference type="EMBL" id="MCU6792320.1"/>
    </source>
</evidence>
<dbReference type="PROSITE" id="PS51257">
    <property type="entry name" value="PROKAR_LIPOPROTEIN"/>
    <property type="match status" value="1"/>
</dbReference>
<gene>
    <name evidence="2" type="ORF">OB236_09290</name>
</gene>
<dbReference type="InterPro" id="IPR050490">
    <property type="entry name" value="Bact_solute-bd_prot1"/>
</dbReference>
<protein>
    <submittedName>
        <fullName evidence="2">Extracellular solute-binding protein</fullName>
    </submittedName>
</protein>
<comment type="caution">
    <text evidence="2">The sequence shown here is derived from an EMBL/GenBank/DDBJ whole genome shotgun (WGS) entry which is preliminary data.</text>
</comment>
<evidence type="ECO:0000256" key="1">
    <source>
        <dbReference type="SAM" id="SignalP"/>
    </source>
</evidence>
<dbReference type="EMBL" id="JAOQIO010000022">
    <property type="protein sequence ID" value="MCU6792320.1"/>
    <property type="molecule type" value="Genomic_DNA"/>
</dbReference>
<keyword evidence="3" id="KW-1185">Reference proteome</keyword>